<dbReference type="EMBL" id="OU963865">
    <property type="protein sequence ID" value="CAH0387981.1"/>
    <property type="molecule type" value="Genomic_DNA"/>
</dbReference>
<feature type="transmembrane region" description="Helical" evidence="10">
    <location>
        <begin position="435"/>
        <end position="457"/>
    </location>
</feature>
<evidence type="ECO:0000259" key="11">
    <source>
        <dbReference type="PROSITE" id="PS50893"/>
    </source>
</evidence>
<evidence type="ECO:0000256" key="5">
    <source>
        <dbReference type="ARBA" id="ARBA00022741"/>
    </source>
</evidence>
<accession>A0A9P0ACP6</accession>
<feature type="region of interest" description="Disordered" evidence="9">
    <location>
        <begin position="1"/>
        <end position="20"/>
    </location>
</feature>
<dbReference type="InterPro" id="IPR013525">
    <property type="entry name" value="ABC2_TM"/>
</dbReference>
<evidence type="ECO:0000256" key="2">
    <source>
        <dbReference type="ARBA" id="ARBA00005814"/>
    </source>
</evidence>
<dbReference type="InterPro" id="IPR003593">
    <property type="entry name" value="AAA+_ATPase"/>
</dbReference>
<proteinExistence type="inferred from homology"/>
<dbReference type="Pfam" id="PF01061">
    <property type="entry name" value="ABC2_membrane"/>
    <property type="match status" value="1"/>
</dbReference>
<keyword evidence="7 10" id="KW-1133">Transmembrane helix</keyword>
<feature type="transmembrane region" description="Helical" evidence="10">
    <location>
        <begin position="607"/>
        <end position="626"/>
    </location>
</feature>
<dbReference type="CDD" id="cd03213">
    <property type="entry name" value="ABCG_EPDR"/>
    <property type="match status" value="1"/>
</dbReference>
<feature type="transmembrane region" description="Helical" evidence="10">
    <location>
        <begin position="509"/>
        <end position="535"/>
    </location>
</feature>
<dbReference type="PROSITE" id="PS50893">
    <property type="entry name" value="ABC_TRANSPORTER_2"/>
    <property type="match status" value="1"/>
</dbReference>
<dbReference type="Proteomes" id="UP001152759">
    <property type="component" value="Chromosome 4"/>
</dbReference>
<dbReference type="AlphaFoldDB" id="A0A9P0ACP6"/>
<evidence type="ECO:0000256" key="6">
    <source>
        <dbReference type="ARBA" id="ARBA00022840"/>
    </source>
</evidence>
<keyword evidence="4 10" id="KW-0812">Transmembrane</keyword>
<name>A0A9P0ACP6_BEMTA</name>
<dbReference type="PANTHER" id="PTHR48041:SF105">
    <property type="entry name" value="FI02074P"/>
    <property type="match status" value="1"/>
</dbReference>
<dbReference type="InterPro" id="IPR027417">
    <property type="entry name" value="P-loop_NTPase"/>
</dbReference>
<evidence type="ECO:0000256" key="9">
    <source>
        <dbReference type="SAM" id="MobiDB-lite"/>
    </source>
</evidence>
<dbReference type="PANTHER" id="PTHR48041">
    <property type="entry name" value="ABC TRANSPORTER G FAMILY MEMBER 28"/>
    <property type="match status" value="1"/>
</dbReference>
<dbReference type="InterPro" id="IPR043926">
    <property type="entry name" value="ABCG_dom"/>
</dbReference>
<gene>
    <name evidence="12" type="ORF">BEMITA_LOCUS6934</name>
</gene>
<dbReference type="Pfam" id="PF00005">
    <property type="entry name" value="ABC_tran"/>
    <property type="match status" value="1"/>
</dbReference>
<dbReference type="PROSITE" id="PS00211">
    <property type="entry name" value="ABC_TRANSPORTER_1"/>
    <property type="match status" value="1"/>
</dbReference>
<evidence type="ECO:0000256" key="8">
    <source>
        <dbReference type="ARBA" id="ARBA00023136"/>
    </source>
</evidence>
<dbReference type="InterPro" id="IPR050352">
    <property type="entry name" value="ABCG_transporters"/>
</dbReference>
<keyword evidence="8 10" id="KW-0472">Membrane</keyword>
<reference evidence="12" key="1">
    <citation type="submission" date="2021-12" db="EMBL/GenBank/DDBJ databases">
        <authorList>
            <person name="King R."/>
        </authorList>
    </citation>
    <scope>NUCLEOTIDE SEQUENCE</scope>
</reference>
<feature type="domain" description="ABC transporter" evidence="11">
    <location>
        <begin position="101"/>
        <end position="339"/>
    </location>
</feature>
<dbReference type="GO" id="GO:0005886">
    <property type="term" value="C:plasma membrane"/>
    <property type="evidence" value="ECO:0007669"/>
    <property type="project" value="TreeGrafter"/>
</dbReference>
<dbReference type="InterPro" id="IPR017871">
    <property type="entry name" value="ABC_transporter-like_CS"/>
</dbReference>
<evidence type="ECO:0000256" key="3">
    <source>
        <dbReference type="ARBA" id="ARBA00022448"/>
    </source>
</evidence>
<dbReference type="GO" id="GO:0016887">
    <property type="term" value="F:ATP hydrolysis activity"/>
    <property type="evidence" value="ECO:0007669"/>
    <property type="project" value="InterPro"/>
</dbReference>
<dbReference type="Gene3D" id="3.40.50.300">
    <property type="entry name" value="P-loop containing nucleotide triphosphate hydrolases"/>
    <property type="match status" value="1"/>
</dbReference>
<comment type="subcellular location">
    <subcellularLocation>
        <location evidence="1">Membrane</location>
        <topology evidence="1">Multi-pass membrane protein</topology>
    </subcellularLocation>
</comment>
<feature type="transmembrane region" description="Helical" evidence="10">
    <location>
        <begin position="664"/>
        <end position="686"/>
    </location>
</feature>
<evidence type="ECO:0000256" key="7">
    <source>
        <dbReference type="ARBA" id="ARBA00022989"/>
    </source>
</evidence>
<dbReference type="Pfam" id="PF19055">
    <property type="entry name" value="ABC2_membrane_7"/>
    <property type="match status" value="1"/>
</dbReference>
<dbReference type="FunFam" id="3.40.50.300:FF:001077">
    <property type="entry name" value="Uncharacterized protein, isoform A"/>
    <property type="match status" value="1"/>
</dbReference>
<dbReference type="SUPFAM" id="SSF52540">
    <property type="entry name" value="P-loop containing nucleoside triphosphate hydrolases"/>
    <property type="match status" value="1"/>
</dbReference>
<feature type="compositionally biased region" description="Basic and acidic residues" evidence="9">
    <location>
        <begin position="1"/>
        <end position="14"/>
    </location>
</feature>
<dbReference type="InterPro" id="IPR003439">
    <property type="entry name" value="ABC_transporter-like_ATP-bd"/>
</dbReference>
<sequence length="705" mass="79306">MGDEQKEKEKDPKMRRVSTVTFRPEVHEVVEWRVSEESESEDEEENLGDFDEALEMGSILRNNNNTVPILNTSRKPGLNRIPTRAEMKTLTHKAKRPAVDIEFQNLNFTAQSSAHGKKHILRQINGLFKAGELTAIMGPSGAGKSSLMNILVGYVTANTSGSILTNGSPRQMNLFNKLCSYIMQDDLLQPHLTVLESLIISAHLKLGNELPIEDKLSVVDEIIETLGLQVCRNTRVEGLSGGQRKRLSVALELVSNPPVLFLDEPTTGLDLVATKQCVGVLKSLAQQGRTIVCTIHQPSASIFETFDHVYMLAKGQCIYQGAPTQLVPFLANIGLHCKATYNPADFVFEILDTENIKRMTHEIANGKLSQPDPNTTETPAVTKLCRRETMAVIPQVSVTDEEVKKSVEFPTSFWTQFSILLKRRLLQNSRNKTSLYIQSLHHLFSGIFLGGIFLGVGNDAARPFENFKFCISVIVFFIYTYVMTPVLLFPYEVKLLRREYFNRWYSLKAFYAAMSIASLPTTILFGTMFSVVTYLMSDQPWNSDRFIWYLFIGQAMALVSEGMGILIGSIFKSTNGAAVAPASLAPLLAVAVYGMGFGSVIEPFMQFLMNLSFIRYGLVALSVTLYQNRPLMECKESELYCHYKNPRLLLRDLGMEDIDRTNEMISLSVFIVLFRIAAFSALRYRLTTEFSSKFMRIINKVLRKK</sequence>
<dbReference type="GO" id="GO:0140359">
    <property type="term" value="F:ABC-type transporter activity"/>
    <property type="evidence" value="ECO:0007669"/>
    <property type="project" value="InterPro"/>
</dbReference>
<feature type="transmembrane region" description="Helical" evidence="10">
    <location>
        <begin position="577"/>
        <end position="595"/>
    </location>
</feature>
<keyword evidence="5" id="KW-0547">Nucleotide-binding</keyword>
<dbReference type="KEGG" id="btab:109037617"/>
<evidence type="ECO:0000313" key="12">
    <source>
        <dbReference type="EMBL" id="CAH0387981.1"/>
    </source>
</evidence>
<evidence type="ECO:0000313" key="13">
    <source>
        <dbReference type="Proteomes" id="UP001152759"/>
    </source>
</evidence>
<keyword evidence="3" id="KW-0813">Transport</keyword>
<evidence type="ECO:0000256" key="4">
    <source>
        <dbReference type="ARBA" id="ARBA00022692"/>
    </source>
</evidence>
<evidence type="ECO:0000256" key="1">
    <source>
        <dbReference type="ARBA" id="ARBA00004141"/>
    </source>
</evidence>
<dbReference type="GO" id="GO:0005524">
    <property type="term" value="F:ATP binding"/>
    <property type="evidence" value="ECO:0007669"/>
    <property type="project" value="UniProtKB-KW"/>
</dbReference>
<keyword evidence="13" id="KW-1185">Reference proteome</keyword>
<feature type="transmembrane region" description="Helical" evidence="10">
    <location>
        <begin position="547"/>
        <end position="571"/>
    </location>
</feature>
<evidence type="ECO:0000256" key="10">
    <source>
        <dbReference type="SAM" id="Phobius"/>
    </source>
</evidence>
<feature type="transmembrane region" description="Helical" evidence="10">
    <location>
        <begin position="469"/>
        <end position="489"/>
    </location>
</feature>
<protein>
    <recommendedName>
        <fullName evidence="11">ABC transporter domain-containing protein</fullName>
    </recommendedName>
</protein>
<keyword evidence="6" id="KW-0067">ATP-binding</keyword>
<dbReference type="SMART" id="SM00382">
    <property type="entry name" value="AAA"/>
    <property type="match status" value="1"/>
</dbReference>
<organism evidence="12 13">
    <name type="scientific">Bemisia tabaci</name>
    <name type="common">Sweetpotato whitefly</name>
    <name type="synonym">Aleurodes tabaci</name>
    <dbReference type="NCBI Taxonomy" id="7038"/>
    <lineage>
        <taxon>Eukaryota</taxon>
        <taxon>Metazoa</taxon>
        <taxon>Ecdysozoa</taxon>
        <taxon>Arthropoda</taxon>
        <taxon>Hexapoda</taxon>
        <taxon>Insecta</taxon>
        <taxon>Pterygota</taxon>
        <taxon>Neoptera</taxon>
        <taxon>Paraneoptera</taxon>
        <taxon>Hemiptera</taxon>
        <taxon>Sternorrhyncha</taxon>
        <taxon>Aleyrodoidea</taxon>
        <taxon>Aleyrodidae</taxon>
        <taxon>Aleyrodinae</taxon>
        <taxon>Bemisia</taxon>
    </lineage>
</organism>
<comment type="similarity">
    <text evidence="2">Belongs to the ABC transporter superfamily. ABCG family. Eye pigment precursor importer (TC 3.A.1.204) subfamily.</text>
</comment>